<evidence type="ECO:0000313" key="2">
    <source>
        <dbReference type="Proteomes" id="UP000289411"/>
    </source>
</evidence>
<dbReference type="Proteomes" id="UP000289411">
    <property type="component" value="Unassembled WGS sequence"/>
</dbReference>
<dbReference type="RefSeq" id="WP_129221255.1">
    <property type="nucleotide sequence ID" value="NZ_QYBC01000021.1"/>
</dbReference>
<name>A0A4Q2R6L9_9HYPH</name>
<dbReference type="EMBL" id="QYBC01000021">
    <property type="protein sequence ID" value="RYB02246.1"/>
    <property type="molecule type" value="Genomic_DNA"/>
</dbReference>
<keyword evidence="2" id="KW-1185">Reference proteome</keyword>
<dbReference type="PROSITE" id="PS51257">
    <property type="entry name" value="PROKAR_LIPOPROTEIN"/>
    <property type="match status" value="1"/>
</dbReference>
<dbReference type="AlphaFoldDB" id="A0A4Q2R6L9"/>
<organism evidence="1 2">
    <name type="scientific">Lichenibacterium ramalinae</name>
    <dbReference type="NCBI Taxonomy" id="2316527"/>
    <lineage>
        <taxon>Bacteria</taxon>
        <taxon>Pseudomonadati</taxon>
        <taxon>Pseudomonadota</taxon>
        <taxon>Alphaproteobacteria</taxon>
        <taxon>Hyphomicrobiales</taxon>
        <taxon>Lichenihabitantaceae</taxon>
        <taxon>Lichenibacterium</taxon>
    </lineage>
</organism>
<reference evidence="1 2" key="1">
    <citation type="submission" date="2018-09" db="EMBL/GenBank/DDBJ databases">
        <authorList>
            <person name="Grouzdev D.S."/>
            <person name="Krutkina M.S."/>
        </authorList>
    </citation>
    <scope>NUCLEOTIDE SEQUENCE [LARGE SCALE GENOMIC DNA]</scope>
    <source>
        <strain evidence="1 2">RmlP001</strain>
    </source>
</reference>
<proteinExistence type="predicted"/>
<comment type="caution">
    <text evidence="1">The sequence shown here is derived from an EMBL/GenBank/DDBJ whole genome shotgun (WGS) entry which is preliminary data.</text>
</comment>
<evidence type="ECO:0000313" key="1">
    <source>
        <dbReference type="EMBL" id="RYB02246.1"/>
    </source>
</evidence>
<evidence type="ECO:0008006" key="3">
    <source>
        <dbReference type="Google" id="ProtNLM"/>
    </source>
</evidence>
<protein>
    <recommendedName>
        <fullName evidence="3">Lipoprotein</fullName>
    </recommendedName>
</protein>
<sequence>MTRVAAPPPVPRAGGIPPRPFITCGLLAVALAACATAPEDGGAFASATHQCMAVNPGFTDAWACIRKLITRGNVGAEDAGRASLEDLGEGLNRQLADESLTSAEARARLSAGLPAARP</sequence>
<accession>A0A4Q2R6L9</accession>
<gene>
    <name evidence="1" type="ORF">D3272_21410</name>
</gene>
<reference evidence="1 2" key="2">
    <citation type="submission" date="2019-02" db="EMBL/GenBank/DDBJ databases">
        <title>'Lichenibacterium ramalinii' gen. nov. sp. nov., 'Lichenibacterium minor' gen. nov. sp. nov.</title>
        <authorList>
            <person name="Pankratov T."/>
        </authorList>
    </citation>
    <scope>NUCLEOTIDE SEQUENCE [LARGE SCALE GENOMIC DNA]</scope>
    <source>
        <strain evidence="1 2">RmlP001</strain>
    </source>
</reference>